<feature type="domain" description="CBM21" evidence="2">
    <location>
        <begin position="148"/>
        <end position="257"/>
    </location>
</feature>
<comment type="caution">
    <text evidence="3">The sequence shown here is derived from an EMBL/GenBank/DDBJ whole genome shotgun (WGS) entry which is preliminary data.</text>
</comment>
<dbReference type="GO" id="GO:0000164">
    <property type="term" value="C:protein phosphatase type 1 complex"/>
    <property type="evidence" value="ECO:0007669"/>
    <property type="project" value="TreeGrafter"/>
</dbReference>
<feature type="region of interest" description="Disordered" evidence="1">
    <location>
        <begin position="24"/>
        <end position="62"/>
    </location>
</feature>
<dbReference type="InterPro" id="IPR038175">
    <property type="entry name" value="CBM21_dom_sf"/>
</dbReference>
<gene>
    <name evidence="3" type="ORF">F2P81_010989</name>
</gene>
<feature type="compositionally biased region" description="Basic and acidic residues" evidence="1">
    <location>
        <begin position="563"/>
        <end position="573"/>
    </location>
</feature>
<evidence type="ECO:0000259" key="2">
    <source>
        <dbReference type="PROSITE" id="PS51159"/>
    </source>
</evidence>
<dbReference type="PANTHER" id="PTHR12307">
    <property type="entry name" value="PROTEIN PHOSPHATASE 1 REGULATORY SUBUNIT"/>
    <property type="match status" value="1"/>
</dbReference>
<feature type="compositionally biased region" description="Polar residues" evidence="1">
    <location>
        <begin position="400"/>
        <end position="412"/>
    </location>
</feature>
<dbReference type="GO" id="GO:0008157">
    <property type="term" value="F:protein phosphatase 1 binding"/>
    <property type="evidence" value="ECO:0007669"/>
    <property type="project" value="TreeGrafter"/>
</dbReference>
<dbReference type="CDD" id="cd22255">
    <property type="entry name" value="PBD_PPP1R3A"/>
    <property type="match status" value="1"/>
</dbReference>
<dbReference type="GO" id="GO:0005979">
    <property type="term" value="P:regulation of glycogen biosynthetic process"/>
    <property type="evidence" value="ECO:0007669"/>
    <property type="project" value="TreeGrafter"/>
</dbReference>
<dbReference type="InterPro" id="IPR005036">
    <property type="entry name" value="CBM21_dom"/>
</dbReference>
<feature type="region of interest" description="Disordered" evidence="1">
    <location>
        <begin position="373"/>
        <end position="587"/>
    </location>
</feature>
<dbReference type="InterPro" id="IPR050782">
    <property type="entry name" value="PP1_regulatory_subunit_3"/>
</dbReference>
<dbReference type="EMBL" id="VEVO01000010">
    <property type="protein sequence ID" value="KAF0035677.1"/>
    <property type="molecule type" value="Genomic_DNA"/>
</dbReference>
<dbReference type="PROSITE" id="PS51159">
    <property type="entry name" value="CBM21"/>
    <property type="match status" value="1"/>
</dbReference>
<dbReference type="Proteomes" id="UP000438429">
    <property type="component" value="Unassembled WGS sequence"/>
</dbReference>
<protein>
    <recommendedName>
        <fullName evidence="2">CBM21 domain-containing protein</fullName>
    </recommendedName>
</protein>
<dbReference type="Gene3D" id="2.60.40.2440">
    <property type="entry name" value="Carbohydrate binding type-21 domain"/>
    <property type="match status" value="1"/>
</dbReference>
<feature type="compositionally biased region" description="Basic and acidic residues" evidence="1">
    <location>
        <begin position="490"/>
        <end position="505"/>
    </location>
</feature>
<sequence>MSFLSIPSQEGLFTAIKTGRSADRFPLYDEDNDEDDEEEDEDDDPEGVRFIPRCSPVPRKRGASIHDETAEYMRIHQALSAIKKVSFADTTGGDLVDVKEFVAFDSDDDETSARWEEEEAKYRHAAREPTRRVQPEFLAPAGGALLRSVRANKVEVEQLCPVEDEPLAFSGLIRVLNVSFHKAVYIRSTMDRWLTYFDHPAEYVQGSHDGATDRFSFKLSFAPPYTAHGSRIEFVVRYETSEGDFWANNCSMNYVVTLLLSYEEDSARTDVDEQQTRSILKPPKVYSMNDEDFDSEDEREKEEGKLVKRPFNYLSFVCNWCVVERGRVFISLSLFICPTSAGGAGTSHTGLETPAAACPLIVQPEIDIEQIAVPPSGPSVPPDHELSAALTASPGEPLRPTSSQTTLQTNSPFVLCASESVRTNESRPLPRLHCESHTQTSDACPSPPLPPPHQESGPSSDDSRAGGEEVPPEASSTPLPATETSLCPTGDDRRAERPASPRRPEPAAAARVSATSAEPEVAAGRRELAAASSDGSTGSPGAETQTSQLGAGGEASPSPALTEARHNSDDEAAHFSPDTSLENLSTDSSEANRNLMSSVVFLSGVVSLSVVMQEPSALFLIGLLLVLHRL</sequence>
<accession>A0A6A4SQN3</accession>
<evidence type="ECO:0000256" key="1">
    <source>
        <dbReference type="SAM" id="MobiDB-lite"/>
    </source>
</evidence>
<dbReference type="AlphaFoldDB" id="A0A6A4SQN3"/>
<feature type="compositionally biased region" description="Acidic residues" evidence="1">
    <location>
        <begin position="28"/>
        <end position="45"/>
    </location>
</feature>
<proteinExistence type="predicted"/>
<dbReference type="Pfam" id="PF03370">
    <property type="entry name" value="CBM_21"/>
    <property type="match status" value="1"/>
</dbReference>
<feature type="compositionally biased region" description="Polar residues" evidence="1">
    <location>
        <begin position="577"/>
        <end position="587"/>
    </location>
</feature>
<organism evidence="3 4">
    <name type="scientific">Scophthalmus maximus</name>
    <name type="common">Turbot</name>
    <name type="synonym">Psetta maxima</name>
    <dbReference type="NCBI Taxonomy" id="52904"/>
    <lineage>
        <taxon>Eukaryota</taxon>
        <taxon>Metazoa</taxon>
        <taxon>Chordata</taxon>
        <taxon>Craniata</taxon>
        <taxon>Vertebrata</taxon>
        <taxon>Euteleostomi</taxon>
        <taxon>Actinopterygii</taxon>
        <taxon>Neopterygii</taxon>
        <taxon>Teleostei</taxon>
        <taxon>Neoteleostei</taxon>
        <taxon>Acanthomorphata</taxon>
        <taxon>Carangaria</taxon>
        <taxon>Pleuronectiformes</taxon>
        <taxon>Pleuronectoidei</taxon>
        <taxon>Scophthalmidae</taxon>
        <taxon>Scophthalmus</taxon>
    </lineage>
</organism>
<feature type="compositionally biased region" description="Low complexity" evidence="1">
    <location>
        <begin position="506"/>
        <end position="519"/>
    </location>
</feature>
<dbReference type="PANTHER" id="PTHR12307:SF40">
    <property type="entry name" value="PROTEIN PHOSPHATASE 1 REGULATORY SUBUNIT 3F"/>
    <property type="match status" value="1"/>
</dbReference>
<evidence type="ECO:0000313" key="4">
    <source>
        <dbReference type="Proteomes" id="UP000438429"/>
    </source>
</evidence>
<feature type="compositionally biased region" description="Polar residues" evidence="1">
    <location>
        <begin position="533"/>
        <end position="549"/>
    </location>
</feature>
<evidence type="ECO:0000313" key="3">
    <source>
        <dbReference type="EMBL" id="KAF0035677.1"/>
    </source>
</evidence>
<reference evidence="3 4" key="1">
    <citation type="submission" date="2019-06" db="EMBL/GenBank/DDBJ databases">
        <title>Draft genomes of female and male turbot (Scophthalmus maximus).</title>
        <authorList>
            <person name="Xu H."/>
            <person name="Xu X.-W."/>
            <person name="Shao C."/>
            <person name="Chen S."/>
        </authorList>
    </citation>
    <scope>NUCLEOTIDE SEQUENCE [LARGE SCALE GENOMIC DNA]</scope>
    <source>
        <strain evidence="3">Ysfricsl-2016a</strain>
        <tissue evidence="3">Blood</tissue>
    </source>
</reference>
<dbReference type="GO" id="GO:2001069">
    <property type="term" value="F:glycogen binding"/>
    <property type="evidence" value="ECO:0007669"/>
    <property type="project" value="TreeGrafter"/>
</dbReference>
<name>A0A6A4SQN3_SCOMX</name>
<feature type="compositionally biased region" description="Polar residues" evidence="1">
    <location>
        <begin position="474"/>
        <end position="487"/>
    </location>
</feature>